<evidence type="ECO:0000259" key="1">
    <source>
        <dbReference type="Pfam" id="PF12680"/>
    </source>
</evidence>
<dbReference type="SUPFAM" id="SSF54427">
    <property type="entry name" value="NTF2-like"/>
    <property type="match status" value="1"/>
</dbReference>
<organism evidence="2 3">
    <name type="scientific">Actinophytocola xinjiangensis</name>
    <dbReference type="NCBI Taxonomy" id="485602"/>
    <lineage>
        <taxon>Bacteria</taxon>
        <taxon>Bacillati</taxon>
        <taxon>Actinomycetota</taxon>
        <taxon>Actinomycetes</taxon>
        <taxon>Pseudonocardiales</taxon>
        <taxon>Pseudonocardiaceae</taxon>
    </lineage>
</organism>
<evidence type="ECO:0000313" key="3">
    <source>
        <dbReference type="Proteomes" id="UP000185696"/>
    </source>
</evidence>
<dbReference type="OrthoDB" id="8229984at2"/>
<accession>A0A7Z1AZA1</accession>
<keyword evidence="3" id="KW-1185">Reference proteome</keyword>
<feature type="domain" description="SnoaL-like" evidence="1">
    <location>
        <begin position="10"/>
        <end position="110"/>
    </location>
</feature>
<dbReference type="RefSeq" id="WP_075131800.1">
    <property type="nucleotide sequence ID" value="NZ_MSIF01000002.1"/>
</dbReference>
<protein>
    <recommendedName>
        <fullName evidence="1">SnoaL-like domain-containing protein</fullName>
    </recommendedName>
</protein>
<reference evidence="2 3" key="1">
    <citation type="submission" date="2016-12" db="EMBL/GenBank/DDBJ databases">
        <title>The draft genome sequence of Actinophytocola xinjiangensis.</title>
        <authorList>
            <person name="Wang W."/>
            <person name="Yuan L."/>
        </authorList>
    </citation>
    <scope>NUCLEOTIDE SEQUENCE [LARGE SCALE GENOMIC DNA]</scope>
    <source>
        <strain evidence="2 3">CGMCC 4.4663</strain>
    </source>
</reference>
<dbReference type="InterPro" id="IPR037401">
    <property type="entry name" value="SnoaL-like"/>
</dbReference>
<dbReference type="InterPro" id="IPR032710">
    <property type="entry name" value="NTF2-like_dom_sf"/>
</dbReference>
<dbReference type="EMBL" id="MSIF01000002">
    <property type="protein sequence ID" value="OLF12892.1"/>
    <property type="molecule type" value="Genomic_DNA"/>
</dbReference>
<dbReference type="Gene3D" id="3.10.450.50">
    <property type="match status" value="1"/>
</dbReference>
<name>A0A7Z1AZA1_9PSEU</name>
<comment type="caution">
    <text evidence="2">The sequence shown here is derived from an EMBL/GenBank/DDBJ whole genome shotgun (WGS) entry which is preliminary data.</text>
</comment>
<sequence>MYQTDTPTFVRRFADAWAAPTVEGLVALTQPDATFSQPLSTTARGHDGLSNFLDELLQTIPDLRGEVLTWASTGEDTVFVELKLSGTFGRRPIEWVTVDKIVLRDGLIAERVANFDGLRLLGAFARRPRGWPTWVRAKLDR</sequence>
<gene>
    <name evidence="2" type="ORF">BLA60_06435</name>
</gene>
<dbReference type="Proteomes" id="UP000185696">
    <property type="component" value="Unassembled WGS sequence"/>
</dbReference>
<dbReference type="Pfam" id="PF12680">
    <property type="entry name" value="SnoaL_2"/>
    <property type="match status" value="1"/>
</dbReference>
<evidence type="ECO:0000313" key="2">
    <source>
        <dbReference type="EMBL" id="OLF12892.1"/>
    </source>
</evidence>
<proteinExistence type="predicted"/>
<dbReference type="AlphaFoldDB" id="A0A7Z1AZA1"/>